<dbReference type="Proteomes" id="UP000663525">
    <property type="component" value="Chromosome"/>
</dbReference>
<proteinExistence type="predicted"/>
<evidence type="ECO:0000313" key="1">
    <source>
        <dbReference type="EMBL" id="QSG05104.1"/>
    </source>
</evidence>
<evidence type="ECO:0000313" key="2">
    <source>
        <dbReference type="Proteomes" id="UP000663525"/>
    </source>
</evidence>
<accession>A0A897MXC9</accession>
<organism evidence="1 2">
    <name type="scientific">Halapricum desulfuricans</name>
    <dbReference type="NCBI Taxonomy" id="2841257"/>
    <lineage>
        <taxon>Archaea</taxon>
        <taxon>Methanobacteriati</taxon>
        <taxon>Methanobacteriota</taxon>
        <taxon>Stenosarchaea group</taxon>
        <taxon>Halobacteria</taxon>
        <taxon>Halobacteriales</taxon>
        <taxon>Haloarculaceae</taxon>
        <taxon>Halapricum</taxon>
    </lineage>
</organism>
<gene>
    <name evidence="1" type="ORF">HSR121_0750</name>
</gene>
<sequence length="47" mass="5212">MSSPEARHDRSGVTAVDQIKYLQVGERNHCSMVCNVGQTDGRPPIDR</sequence>
<reference evidence="1" key="1">
    <citation type="submission" date="2020-11" db="EMBL/GenBank/DDBJ databases">
        <title>Carbohydrate-dependent, anaerobic sulfur respiration: A novel catabolism in halophilic archaea.</title>
        <authorList>
            <person name="Sorokin D.Y."/>
            <person name="Messina E."/>
            <person name="Smedile F."/>
            <person name="La Cono V."/>
            <person name="Hallsworth J.E."/>
            <person name="Yakimov M.M."/>
        </authorList>
    </citation>
    <scope>NUCLEOTIDE SEQUENCE</scope>
    <source>
        <strain evidence="1">HSR12-1</strain>
    </source>
</reference>
<protein>
    <submittedName>
        <fullName evidence="1">Uncharacterized protein</fullName>
    </submittedName>
</protein>
<name>A0A897MXC9_9EURY</name>
<dbReference type="EMBL" id="CP064787">
    <property type="protein sequence ID" value="QSG05104.1"/>
    <property type="molecule type" value="Genomic_DNA"/>
</dbReference>
<dbReference type="AlphaFoldDB" id="A0A897MXC9"/>